<dbReference type="GO" id="GO:0003677">
    <property type="term" value="F:DNA binding"/>
    <property type="evidence" value="ECO:0007669"/>
    <property type="project" value="UniProtKB-KW"/>
</dbReference>
<dbReference type="InterPro" id="IPR008920">
    <property type="entry name" value="TF_FadR/GntR_C"/>
</dbReference>
<dbReference type="InterPro" id="IPR000524">
    <property type="entry name" value="Tscrpt_reg_HTH_GntR"/>
</dbReference>
<dbReference type="PROSITE" id="PS50949">
    <property type="entry name" value="HTH_GNTR"/>
    <property type="match status" value="1"/>
</dbReference>
<accession>A0A9D2KMQ2</accession>
<dbReference type="PANTHER" id="PTHR43537">
    <property type="entry name" value="TRANSCRIPTIONAL REGULATOR, GNTR FAMILY"/>
    <property type="match status" value="1"/>
</dbReference>
<dbReference type="GO" id="GO:0003700">
    <property type="term" value="F:DNA-binding transcription factor activity"/>
    <property type="evidence" value="ECO:0007669"/>
    <property type="project" value="InterPro"/>
</dbReference>
<dbReference type="Gene3D" id="1.20.120.530">
    <property type="entry name" value="GntR ligand-binding domain-like"/>
    <property type="match status" value="1"/>
</dbReference>
<evidence type="ECO:0000256" key="3">
    <source>
        <dbReference type="ARBA" id="ARBA00023163"/>
    </source>
</evidence>
<dbReference type="CDD" id="cd07377">
    <property type="entry name" value="WHTH_GntR"/>
    <property type="match status" value="1"/>
</dbReference>
<gene>
    <name evidence="5" type="ORF">IAA07_02185</name>
</gene>
<dbReference type="EMBL" id="DWZA01000020">
    <property type="protein sequence ID" value="HJA70374.1"/>
    <property type="molecule type" value="Genomic_DNA"/>
</dbReference>
<dbReference type="InterPro" id="IPR011711">
    <property type="entry name" value="GntR_C"/>
</dbReference>
<organism evidence="5 6">
    <name type="scientific">Candidatus Lachnoclostridium stercoravium</name>
    <dbReference type="NCBI Taxonomy" id="2838633"/>
    <lineage>
        <taxon>Bacteria</taxon>
        <taxon>Bacillati</taxon>
        <taxon>Bacillota</taxon>
        <taxon>Clostridia</taxon>
        <taxon>Lachnospirales</taxon>
        <taxon>Lachnospiraceae</taxon>
    </lineage>
</organism>
<reference evidence="5" key="2">
    <citation type="submission" date="2021-04" db="EMBL/GenBank/DDBJ databases">
        <authorList>
            <person name="Gilroy R."/>
        </authorList>
    </citation>
    <scope>NUCLEOTIDE SEQUENCE</scope>
    <source>
        <strain evidence="5">CHK178-16964</strain>
    </source>
</reference>
<dbReference type="Pfam" id="PF00392">
    <property type="entry name" value="GntR"/>
    <property type="match status" value="1"/>
</dbReference>
<keyword evidence="3" id="KW-0804">Transcription</keyword>
<evidence type="ECO:0000313" key="6">
    <source>
        <dbReference type="Proteomes" id="UP000823900"/>
    </source>
</evidence>
<dbReference type="Proteomes" id="UP000823900">
    <property type="component" value="Unassembled WGS sequence"/>
</dbReference>
<protein>
    <submittedName>
        <fullName evidence="5">GntR family transcriptional regulator</fullName>
    </submittedName>
</protein>
<dbReference type="AlphaFoldDB" id="A0A9D2KMQ2"/>
<reference evidence="5" key="1">
    <citation type="journal article" date="2021" name="PeerJ">
        <title>Extensive microbial diversity within the chicken gut microbiome revealed by metagenomics and culture.</title>
        <authorList>
            <person name="Gilroy R."/>
            <person name="Ravi A."/>
            <person name="Getino M."/>
            <person name="Pursley I."/>
            <person name="Horton D.L."/>
            <person name="Alikhan N.F."/>
            <person name="Baker D."/>
            <person name="Gharbi K."/>
            <person name="Hall N."/>
            <person name="Watson M."/>
            <person name="Adriaenssens E.M."/>
            <person name="Foster-Nyarko E."/>
            <person name="Jarju S."/>
            <person name="Secka A."/>
            <person name="Antonio M."/>
            <person name="Oren A."/>
            <person name="Chaudhuri R.R."/>
            <person name="La Ragione R."/>
            <person name="Hildebrand F."/>
            <person name="Pallen M.J."/>
        </authorList>
    </citation>
    <scope>NUCLEOTIDE SEQUENCE</scope>
    <source>
        <strain evidence="5">CHK178-16964</strain>
    </source>
</reference>
<keyword evidence="1" id="KW-0805">Transcription regulation</keyword>
<dbReference type="Pfam" id="PF07729">
    <property type="entry name" value="FCD"/>
    <property type="match status" value="1"/>
</dbReference>
<dbReference type="SMART" id="SM00895">
    <property type="entry name" value="FCD"/>
    <property type="match status" value="1"/>
</dbReference>
<proteinExistence type="predicted"/>
<evidence type="ECO:0000256" key="1">
    <source>
        <dbReference type="ARBA" id="ARBA00023015"/>
    </source>
</evidence>
<dbReference type="SMART" id="SM00345">
    <property type="entry name" value="HTH_GNTR"/>
    <property type="match status" value="1"/>
</dbReference>
<dbReference type="PRINTS" id="PR00035">
    <property type="entry name" value="HTHGNTR"/>
</dbReference>
<sequence length="217" mass="25154">MNVNLKNKAYQIIKDRIMTCEYKPNTFLNEASLIQEIDASRTPIREALNKLEQEGFVQIIPKKGVMVTGLTLQEINQTFEARILLEPFIIANYMSALDDGMLKDMQIQTEKLLQAEPSPPDFCRLDDEFHRKISAACPNKYFTEMLAHIYDQNQRIRLFSGKDLWKRHIEAHKEHLELIHYIRNGQKDEAVAALTHHLIKSKEAAIKTLIEKQIPVV</sequence>
<comment type="caution">
    <text evidence="5">The sequence shown here is derived from an EMBL/GenBank/DDBJ whole genome shotgun (WGS) entry which is preliminary data.</text>
</comment>
<evidence type="ECO:0000256" key="2">
    <source>
        <dbReference type="ARBA" id="ARBA00023125"/>
    </source>
</evidence>
<keyword evidence="2" id="KW-0238">DNA-binding</keyword>
<dbReference type="Gene3D" id="1.10.10.10">
    <property type="entry name" value="Winged helix-like DNA-binding domain superfamily/Winged helix DNA-binding domain"/>
    <property type="match status" value="1"/>
</dbReference>
<name>A0A9D2KMQ2_9FIRM</name>
<evidence type="ECO:0000259" key="4">
    <source>
        <dbReference type="PROSITE" id="PS50949"/>
    </source>
</evidence>
<dbReference type="SUPFAM" id="SSF46785">
    <property type="entry name" value="Winged helix' DNA-binding domain"/>
    <property type="match status" value="1"/>
</dbReference>
<dbReference type="InterPro" id="IPR036390">
    <property type="entry name" value="WH_DNA-bd_sf"/>
</dbReference>
<feature type="domain" description="HTH gntR-type" evidence="4">
    <location>
        <begin position="3"/>
        <end position="70"/>
    </location>
</feature>
<dbReference type="SUPFAM" id="SSF48008">
    <property type="entry name" value="GntR ligand-binding domain-like"/>
    <property type="match status" value="1"/>
</dbReference>
<dbReference type="InterPro" id="IPR036388">
    <property type="entry name" value="WH-like_DNA-bd_sf"/>
</dbReference>
<dbReference type="PANTHER" id="PTHR43537:SF24">
    <property type="entry name" value="GLUCONATE OPERON TRANSCRIPTIONAL REPRESSOR"/>
    <property type="match status" value="1"/>
</dbReference>
<evidence type="ECO:0000313" key="5">
    <source>
        <dbReference type="EMBL" id="HJA70374.1"/>
    </source>
</evidence>